<evidence type="ECO:0000313" key="1">
    <source>
        <dbReference type="EMBL" id="GFP24560.1"/>
    </source>
</evidence>
<name>A0A6V8NYQ6_9ACTN</name>
<reference evidence="1 2" key="1">
    <citation type="journal article" date="2020" name="Front. Microbiol.">
        <title>Single-cell genomics of novel Actinobacteria with the Wood-Ljungdahl pathway discovered in a serpentinizing system.</title>
        <authorList>
            <person name="Merino N."/>
            <person name="Kawai M."/>
            <person name="Boyd E.S."/>
            <person name="Colman D.R."/>
            <person name="McGlynn S.E."/>
            <person name="Nealson K.H."/>
            <person name="Kurokawa K."/>
            <person name="Hongoh Y."/>
        </authorList>
    </citation>
    <scope>NUCLEOTIDE SEQUENCE [LARGE SCALE GENOMIC DNA]</scope>
    <source>
        <strain evidence="1 2">S09_30</strain>
    </source>
</reference>
<proteinExistence type="predicted"/>
<organism evidence="1 2">
    <name type="scientific">Candidatus Hakubella thermalkaliphila</name>
    <dbReference type="NCBI Taxonomy" id="2754717"/>
    <lineage>
        <taxon>Bacteria</taxon>
        <taxon>Bacillati</taxon>
        <taxon>Actinomycetota</taxon>
        <taxon>Actinomycetota incertae sedis</taxon>
        <taxon>Candidatus Hakubellales</taxon>
        <taxon>Candidatus Hakubellaceae</taxon>
        <taxon>Candidatus Hakubella</taxon>
    </lineage>
</organism>
<evidence type="ECO:0000313" key="2">
    <source>
        <dbReference type="Proteomes" id="UP000585609"/>
    </source>
</evidence>
<dbReference type="AlphaFoldDB" id="A0A6V8NYQ6"/>
<comment type="caution">
    <text evidence="1">The sequence shown here is derived from an EMBL/GenBank/DDBJ whole genome shotgun (WGS) entry which is preliminary data.</text>
</comment>
<dbReference type="Proteomes" id="UP000585609">
    <property type="component" value="Unassembled WGS sequence"/>
</dbReference>
<gene>
    <name evidence="1" type="ORF">HKBW3S09_02028</name>
</gene>
<protein>
    <submittedName>
        <fullName evidence="1">Uncharacterized protein</fullName>
    </submittedName>
</protein>
<feature type="non-terminal residue" evidence="1">
    <location>
        <position position="1"/>
    </location>
</feature>
<sequence length="120" mass="13453">KRQKGVATRYQESWSDTGILLEGPIAGTLLSEFEKSWLFWGGKPIETAVRRQKPKIQDAGYNPPLSPFVKGGIKGGYHASEDSKLLTLNSDLPVLPIFASSSRGRRRLMIQPRVRDAEWD</sequence>
<dbReference type="EMBL" id="BLRW01000660">
    <property type="protein sequence ID" value="GFP24560.1"/>
    <property type="molecule type" value="Genomic_DNA"/>
</dbReference>
<accession>A0A6V8NYQ6</accession>